<evidence type="ECO:0000256" key="1">
    <source>
        <dbReference type="SAM" id="Phobius"/>
    </source>
</evidence>
<evidence type="ECO:0000313" key="3">
    <source>
        <dbReference type="Proteomes" id="UP001597112"/>
    </source>
</evidence>
<keyword evidence="3" id="KW-1185">Reference proteome</keyword>
<keyword evidence="1" id="KW-1133">Transmembrane helix</keyword>
<dbReference type="EMBL" id="JBHTKA010000001">
    <property type="protein sequence ID" value="MFD0998728.1"/>
    <property type="molecule type" value="Genomic_DNA"/>
</dbReference>
<keyword evidence="1" id="KW-0472">Membrane</keyword>
<protein>
    <submittedName>
        <fullName evidence="2">Uncharacterized protein</fullName>
    </submittedName>
</protein>
<sequence length="67" mass="7555">MKKHFTYRELTLIIGIIVAVAIVILFTIMNRQSHELSSYTITHPGLLPSFVSTADSFAEKVMTVILF</sequence>
<gene>
    <name evidence="2" type="ORF">ACFQ21_05395</name>
</gene>
<name>A0ABW3K0I2_9BACT</name>
<reference evidence="3" key="1">
    <citation type="journal article" date="2019" name="Int. J. Syst. Evol. Microbiol.">
        <title>The Global Catalogue of Microorganisms (GCM) 10K type strain sequencing project: providing services to taxonomists for standard genome sequencing and annotation.</title>
        <authorList>
            <consortium name="The Broad Institute Genomics Platform"/>
            <consortium name="The Broad Institute Genome Sequencing Center for Infectious Disease"/>
            <person name="Wu L."/>
            <person name="Ma J."/>
        </authorList>
    </citation>
    <scope>NUCLEOTIDE SEQUENCE [LARGE SCALE GENOMIC DNA]</scope>
    <source>
        <strain evidence="3">CCUG 58938</strain>
    </source>
</reference>
<dbReference type="RefSeq" id="WP_377575907.1">
    <property type="nucleotide sequence ID" value="NZ_JBHTKA010000001.1"/>
</dbReference>
<dbReference type="Proteomes" id="UP001597112">
    <property type="component" value="Unassembled WGS sequence"/>
</dbReference>
<proteinExistence type="predicted"/>
<accession>A0ABW3K0I2</accession>
<keyword evidence="1" id="KW-0812">Transmembrane</keyword>
<evidence type="ECO:0000313" key="2">
    <source>
        <dbReference type="EMBL" id="MFD0998728.1"/>
    </source>
</evidence>
<organism evidence="2 3">
    <name type="scientific">Ohtaekwangia kribbensis</name>
    <dbReference type="NCBI Taxonomy" id="688913"/>
    <lineage>
        <taxon>Bacteria</taxon>
        <taxon>Pseudomonadati</taxon>
        <taxon>Bacteroidota</taxon>
        <taxon>Cytophagia</taxon>
        <taxon>Cytophagales</taxon>
        <taxon>Fulvivirgaceae</taxon>
        <taxon>Ohtaekwangia</taxon>
    </lineage>
</organism>
<comment type="caution">
    <text evidence="2">The sequence shown here is derived from an EMBL/GenBank/DDBJ whole genome shotgun (WGS) entry which is preliminary data.</text>
</comment>
<feature type="transmembrane region" description="Helical" evidence="1">
    <location>
        <begin position="12"/>
        <end position="29"/>
    </location>
</feature>